<reference evidence="1 2" key="1">
    <citation type="journal article" date="2022" name="New Phytol.">
        <title>Ecological generalism drives hyperdiversity of secondary metabolite gene clusters in xylarialean endophytes.</title>
        <authorList>
            <person name="Franco M.E.E."/>
            <person name="Wisecaver J.H."/>
            <person name="Arnold A.E."/>
            <person name="Ju Y.M."/>
            <person name="Slot J.C."/>
            <person name="Ahrendt S."/>
            <person name="Moore L.P."/>
            <person name="Eastman K.E."/>
            <person name="Scott K."/>
            <person name="Konkel Z."/>
            <person name="Mondo S.J."/>
            <person name="Kuo A."/>
            <person name="Hayes R.D."/>
            <person name="Haridas S."/>
            <person name="Andreopoulos B."/>
            <person name="Riley R."/>
            <person name="LaButti K."/>
            <person name="Pangilinan J."/>
            <person name="Lipzen A."/>
            <person name="Amirebrahimi M."/>
            <person name="Yan J."/>
            <person name="Adam C."/>
            <person name="Keymanesh K."/>
            <person name="Ng V."/>
            <person name="Louie K."/>
            <person name="Northen T."/>
            <person name="Drula E."/>
            <person name="Henrissat B."/>
            <person name="Hsieh H.M."/>
            <person name="Youens-Clark K."/>
            <person name="Lutzoni F."/>
            <person name="Miadlikowska J."/>
            <person name="Eastwood D.C."/>
            <person name="Hamelin R.C."/>
            <person name="Grigoriev I.V."/>
            <person name="U'Ren J.M."/>
        </authorList>
    </citation>
    <scope>NUCLEOTIDE SEQUENCE [LARGE SCALE GENOMIC DNA]</scope>
    <source>
        <strain evidence="1 2">CBS 119005</strain>
    </source>
</reference>
<comment type="caution">
    <text evidence="1">The sequence shown here is derived from an EMBL/GenBank/DDBJ whole genome shotgun (WGS) entry which is preliminary data.</text>
</comment>
<evidence type="ECO:0000313" key="2">
    <source>
        <dbReference type="Proteomes" id="UP001497700"/>
    </source>
</evidence>
<dbReference type="Proteomes" id="UP001497700">
    <property type="component" value="Unassembled WGS sequence"/>
</dbReference>
<name>A0ACB9YG19_9PEZI</name>
<protein>
    <submittedName>
        <fullName evidence="1">Uncharacterized protein</fullName>
    </submittedName>
</protein>
<organism evidence="1 2">
    <name type="scientific">Hypoxylon rubiginosum</name>
    <dbReference type="NCBI Taxonomy" id="110542"/>
    <lineage>
        <taxon>Eukaryota</taxon>
        <taxon>Fungi</taxon>
        <taxon>Dikarya</taxon>
        <taxon>Ascomycota</taxon>
        <taxon>Pezizomycotina</taxon>
        <taxon>Sordariomycetes</taxon>
        <taxon>Xylariomycetidae</taxon>
        <taxon>Xylariales</taxon>
        <taxon>Hypoxylaceae</taxon>
        <taxon>Hypoxylon</taxon>
    </lineage>
</organism>
<proteinExistence type="predicted"/>
<keyword evidence="2" id="KW-1185">Reference proteome</keyword>
<evidence type="ECO:0000313" key="1">
    <source>
        <dbReference type="EMBL" id="KAI4858504.1"/>
    </source>
</evidence>
<gene>
    <name evidence="1" type="ORF">F4820DRAFT_468518</name>
</gene>
<dbReference type="EMBL" id="MU393754">
    <property type="protein sequence ID" value="KAI4858504.1"/>
    <property type="molecule type" value="Genomic_DNA"/>
</dbReference>
<sequence>MAKTFTPDQQLIQMVTLIDHFQSKDNAAQTERLGNVLNFLGLSPTPAQISEELPGVLSRQDQFKSLPRLDQLQYMSHLYHWRLPAPRRSMAEEVTKLKMKYIMMLFPLISDFVLYIHDGNYNLKRDGSWFVWWMRKSPDLRMEGGATRRTVRADRKLLHQLLLPSSRPQPNSPSLPSDASTNPDKPNRSNTQPWKL</sequence>
<accession>A0ACB9YG19</accession>